<dbReference type="Pfam" id="PF10433">
    <property type="entry name" value="Beta-prop_RSE1_1st"/>
    <property type="match status" value="1"/>
</dbReference>
<evidence type="ECO:0000313" key="6">
    <source>
        <dbReference type="EMBL" id="ELQ66855.1"/>
    </source>
</evidence>
<dbReference type="Pfam" id="PF03178">
    <property type="entry name" value="CPSF_A"/>
    <property type="match status" value="2"/>
</dbReference>
<dbReference type="AlphaFoldDB" id="L7JH21"/>
<protein>
    <submittedName>
        <fullName evidence="6">DNA damage-binding protein 1a</fullName>
    </submittedName>
</protein>
<dbReference type="GO" id="GO:0005634">
    <property type="term" value="C:nucleus"/>
    <property type="evidence" value="ECO:0007669"/>
    <property type="project" value="UniProtKB-SubCell"/>
</dbReference>
<proteinExistence type="predicted"/>
<dbReference type="InterPro" id="IPR050358">
    <property type="entry name" value="RSE1/DDB1/CFT1"/>
</dbReference>
<gene>
    <name evidence="6" type="ORF">OOW_P131scaffold00347g2</name>
</gene>
<comment type="subcellular location">
    <subcellularLocation>
        <location evidence="1">Nucleus</location>
    </subcellularLocation>
</comment>
<dbReference type="GO" id="GO:0003676">
    <property type="term" value="F:nucleic acid binding"/>
    <property type="evidence" value="ECO:0007669"/>
    <property type="project" value="InterPro"/>
</dbReference>
<dbReference type="Gene3D" id="2.130.10.10">
    <property type="entry name" value="YVTN repeat-like/Quinoprotein amine dehydrogenase"/>
    <property type="match status" value="3"/>
</dbReference>
<name>L7JH21_PYRO1</name>
<reference evidence="6" key="1">
    <citation type="journal article" date="2012" name="PLoS Genet.">
        <title>Comparative analysis of the genomes of two field isolates of the rice blast fungus Magnaporthe oryzae.</title>
        <authorList>
            <person name="Xue M."/>
            <person name="Yang J."/>
            <person name="Li Z."/>
            <person name="Hu S."/>
            <person name="Yao N."/>
            <person name="Dean R.A."/>
            <person name="Zhao W."/>
            <person name="Shen M."/>
            <person name="Zhang H."/>
            <person name="Li C."/>
            <person name="Liu L."/>
            <person name="Cao L."/>
            <person name="Xu X."/>
            <person name="Xing Y."/>
            <person name="Hsiang T."/>
            <person name="Zhang Z."/>
            <person name="Xu J.R."/>
            <person name="Peng Y.L."/>
        </authorList>
    </citation>
    <scope>NUCLEOTIDE SEQUENCE [LARGE SCALE GENOMIC DNA]</scope>
    <source>
        <strain evidence="6">P131</strain>
    </source>
</reference>
<dbReference type="Pfam" id="PF23726">
    <property type="entry name" value="Beta-prop_RSE1_2nd"/>
    <property type="match status" value="1"/>
</dbReference>
<accession>L7JH21</accession>
<dbReference type="Gene3D" id="1.10.150.910">
    <property type="match status" value="1"/>
</dbReference>
<feature type="domain" description="RSE1/DDB1/CPSF1 C-terminal" evidence="3">
    <location>
        <begin position="1024"/>
        <end position="1182"/>
    </location>
</feature>
<organism>
    <name type="scientific">Pyricularia oryzae (strain P131)</name>
    <name type="common">Rice blast fungus</name>
    <name type="synonym">Magnaporthe oryzae</name>
    <dbReference type="NCBI Taxonomy" id="1143193"/>
    <lineage>
        <taxon>Eukaryota</taxon>
        <taxon>Fungi</taxon>
        <taxon>Dikarya</taxon>
        <taxon>Ascomycota</taxon>
        <taxon>Pezizomycotina</taxon>
        <taxon>Sordariomycetes</taxon>
        <taxon>Sordariomycetidae</taxon>
        <taxon>Magnaporthales</taxon>
        <taxon>Pyriculariaceae</taxon>
        <taxon>Pyricularia</taxon>
    </lineage>
</organism>
<dbReference type="InterPro" id="IPR015943">
    <property type="entry name" value="WD40/YVTN_repeat-like_dom_sf"/>
</dbReference>
<evidence type="ECO:0000259" key="5">
    <source>
        <dbReference type="Pfam" id="PF23726"/>
    </source>
</evidence>
<evidence type="ECO:0000259" key="3">
    <source>
        <dbReference type="Pfam" id="PF03178"/>
    </source>
</evidence>
<dbReference type="InterPro" id="IPR058543">
    <property type="entry name" value="Beta-prop_RSE1/DDB1/CPSF1_2nd"/>
</dbReference>
<evidence type="ECO:0000259" key="4">
    <source>
        <dbReference type="Pfam" id="PF10433"/>
    </source>
</evidence>
<dbReference type="PANTHER" id="PTHR10644">
    <property type="entry name" value="DNA REPAIR/RNA PROCESSING CPSF FAMILY"/>
    <property type="match status" value="1"/>
</dbReference>
<keyword evidence="2" id="KW-0539">Nucleus</keyword>
<evidence type="ECO:0000256" key="1">
    <source>
        <dbReference type="ARBA" id="ARBA00004123"/>
    </source>
</evidence>
<dbReference type="SUPFAM" id="SSF69322">
    <property type="entry name" value="Tricorn protease domain 2"/>
    <property type="match status" value="1"/>
</dbReference>
<feature type="domain" description="RSE1/DDB1/CPSF1 second beta-propeller" evidence="5">
    <location>
        <begin position="481"/>
        <end position="781"/>
    </location>
</feature>
<sequence length="1213" mass="135366">MLNNHFHLLEHRASRRNERQPAAALKRATNMAYIAPIHRSSSVRHALYIQLLAGEEPSLVLAKTNRLEIWRRTDEGQLKLEHSQSVFGKIVMLQAVRPKDSETDMLFVGTDRFKYFTAEYDPDTRELVTRQAISDLGEQFVREVSSRNRCIVDPSGRYMVLLLWSGIMHVWRLHKRKGQQKGQLQTRLELMDQARISELYIKDAVFLHSETAHPRIAFLYQPRPNEPDCKFASYRLCTDDRDRELSRFEQKDREFTFNVPDPGSTMMIPVERVETERRHNFRNPARDECHLGGVIVVGESRMLYIDDQSWTWTETALKNAMVFVAWAKFDNTHYLLADDYGGLHLLTIQVKQNSDTAVDHMSTVQIGTTSRATKLVYSETNRTLFVASHYGDSQFYDVNLFADAAKGESFLELRQTIENIAPILDFAVMDMGNREGDSQLGNEYSSGQARIVTASGAQKDGSLRSVRSGVGLEDIGVITDEISGVTGLFSLKSYGSDVEDTLVVSFLTETRVFRFDKQGEVEELSQLQGLDISQPTLLVLGLDNGHVLYVTEEKATLFDAEGGVTISSWSPTSGKPITHASSNGRWVLLSVDGRKLVSLNIGLDLKVSAESEERDEDQISCVNASPHLLDVGAVGFWSSGTISIIDLKTLEATQTEKLRRNEDDAVVAREVVLARVLPAEVANPTLFVSKDDGEVMTFVYNDNGTLSSRKSVVLGTREARFRVLPQPNGLCSIFVTCEHSSLIHGAERRIVYSAVTAHSAAYVCPFDTAAFRDCLAVATESAIDRRMELKISRIDRQRQCQMMTRPMGENVRSIAYSSADKVFGLGCIRRVLSRGIEKVYGTFKLFDEVIFEPKGNVFALEDGEVPECVTRAPLLDSYGEQAERFIVGTRYLSGTGSGHGGRVLVFGVDESRSPYLIHAHSTKSGCRRIATMDDDLLVIALTKTVVLVRYSETSTTSAKFLKVAAFQTSSYAVDVTVHGKLIAVADIMKSITLLEYIPGVGKSAKTGGKDKATRSDKEVEGSKQAKLVEVCRDYQAMWSTAVSHLEGDSWIVADGDGNLVVLLRNTAGVTLEDKRRMQMTSEFGLGECVNKIQKVMVETSANAPIVAKAFLSTTEGSIYLFGTVAPKFQSLLMDFQANMEAHVSSPLGELQFNQWRSFRNPEREGAGPERFLDGEFLEMFLDMEENTQIDICQGLSYTAEDMRNLIGEMKNMH</sequence>
<feature type="domain" description="RSE1/DDB1/CPSF1 first beta-propeller" evidence="4">
    <location>
        <begin position="42"/>
        <end position="417"/>
    </location>
</feature>
<evidence type="ECO:0000256" key="2">
    <source>
        <dbReference type="ARBA" id="ARBA00023242"/>
    </source>
</evidence>
<dbReference type="EMBL" id="JH794859">
    <property type="protein sequence ID" value="ELQ66855.1"/>
    <property type="molecule type" value="Genomic_DNA"/>
</dbReference>
<dbReference type="InterPro" id="IPR018846">
    <property type="entry name" value="Beta-prop_RSE1/DDB1/CPSF1_1st"/>
</dbReference>
<feature type="domain" description="RSE1/DDB1/CPSF1 C-terminal" evidence="3">
    <location>
        <begin position="843"/>
        <end position="998"/>
    </location>
</feature>
<dbReference type="InterPro" id="IPR004871">
    <property type="entry name" value="RSE1/DDB1/CPSF1_C"/>
</dbReference>